<gene>
    <name evidence="9" type="ORF">SAMN04488047_10615</name>
</gene>
<keyword evidence="7 8" id="KW-0472">Membrane</keyword>
<evidence type="ECO:0000256" key="8">
    <source>
        <dbReference type="SAM" id="Phobius"/>
    </source>
</evidence>
<proteinExistence type="inferred from homology"/>
<keyword evidence="5 8" id="KW-0812">Transmembrane</keyword>
<keyword evidence="4" id="KW-1003">Cell membrane</keyword>
<dbReference type="OrthoDB" id="7877056at2"/>
<feature type="transmembrane region" description="Helical" evidence="8">
    <location>
        <begin position="6"/>
        <end position="24"/>
    </location>
</feature>
<keyword evidence="3" id="KW-0813">Transport</keyword>
<evidence type="ECO:0000313" key="9">
    <source>
        <dbReference type="EMBL" id="SFP39802.1"/>
    </source>
</evidence>
<evidence type="ECO:0000256" key="6">
    <source>
        <dbReference type="ARBA" id="ARBA00022989"/>
    </source>
</evidence>
<dbReference type="EMBL" id="FOXA01000006">
    <property type="protein sequence ID" value="SFP39802.1"/>
    <property type="molecule type" value="Genomic_DNA"/>
</dbReference>
<evidence type="ECO:0000313" key="10">
    <source>
        <dbReference type="Proteomes" id="UP000199356"/>
    </source>
</evidence>
<dbReference type="PANTHER" id="PTHR34702">
    <property type="entry name" value="NA(+)/H(+) ANTIPORTER SUBUNIT F1"/>
    <property type="match status" value="1"/>
</dbReference>
<dbReference type="InterPro" id="IPR007208">
    <property type="entry name" value="MrpF/PhaF-like"/>
</dbReference>
<evidence type="ECO:0000256" key="7">
    <source>
        <dbReference type="ARBA" id="ARBA00023136"/>
    </source>
</evidence>
<evidence type="ECO:0000256" key="1">
    <source>
        <dbReference type="ARBA" id="ARBA00004651"/>
    </source>
</evidence>
<reference evidence="9 10" key="1">
    <citation type="submission" date="2016-10" db="EMBL/GenBank/DDBJ databases">
        <authorList>
            <person name="de Groot N.N."/>
        </authorList>
    </citation>
    <scope>NUCLEOTIDE SEQUENCE [LARGE SCALE GENOMIC DNA]</scope>
    <source>
        <strain evidence="9 10">DSM 19547</strain>
    </source>
</reference>
<feature type="transmembrane region" description="Helical" evidence="8">
    <location>
        <begin position="59"/>
        <end position="78"/>
    </location>
</feature>
<dbReference type="GO" id="GO:0005886">
    <property type="term" value="C:plasma membrane"/>
    <property type="evidence" value="ECO:0007669"/>
    <property type="project" value="UniProtKB-SubCell"/>
</dbReference>
<dbReference type="RefSeq" id="WP_093420678.1">
    <property type="nucleotide sequence ID" value="NZ_FOXA01000006.1"/>
</dbReference>
<protein>
    <submittedName>
        <fullName evidence="9">Multisubunit sodium/proton antiporter, MrpF subunit</fullName>
    </submittedName>
</protein>
<evidence type="ECO:0000256" key="2">
    <source>
        <dbReference type="ARBA" id="ARBA00009212"/>
    </source>
</evidence>
<dbReference type="AlphaFoldDB" id="A0A1I5Q0N7"/>
<comment type="similarity">
    <text evidence="2">Belongs to the CPA3 antiporters (TC 2.A.63) subunit F family.</text>
</comment>
<organism evidence="9 10">
    <name type="scientific">Tranquillimonas alkanivorans</name>
    <dbReference type="NCBI Taxonomy" id="441119"/>
    <lineage>
        <taxon>Bacteria</taxon>
        <taxon>Pseudomonadati</taxon>
        <taxon>Pseudomonadota</taxon>
        <taxon>Alphaproteobacteria</taxon>
        <taxon>Rhodobacterales</taxon>
        <taxon>Roseobacteraceae</taxon>
        <taxon>Tranquillimonas</taxon>
    </lineage>
</organism>
<dbReference type="Pfam" id="PF04066">
    <property type="entry name" value="MrpF_PhaF"/>
    <property type="match status" value="1"/>
</dbReference>
<keyword evidence="6 8" id="KW-1133">Transmembrane helix</keyword>
<dbReference type="Proteomes" id="UP000199356">
    <property type="component" value="Unassembled WGS sequence"/>
</dbReference>
<name>A0A1I5Q0N7_9RHOB</name>
<evidence type="ECO:0000256" key="4">
    <source>
        <dbReference type="ARBA" id="ARBA00022475"/>
    </source>
</evidence>
<evidence type="ECO:0000256" key="3">
    <source>
        <dbReference type="ARBA" id="ARBA00022448"/>
    </source>
</evidence>
<sequence length="93" mass="9496">MSEWLIGIGSLLLVVTAASLWRVARGPEAADRMMGGQLVGTTGVAVVVLIAAADAAWAALDVALVLSLLATFASVAFVKTASRDGLGDPEEDQ</sequence>
<dbReference type="STRING" id="441119.SAMN04488047_10615"/>
<evidence type="ECO:0000256" key="5">
    <source>
        <dbReference type="ARBA" id="ARBA00022692"/>
    </source>
</evidence>
<feature type="transmembrane region" description="Helical" evidence="8">
    <location>
        <begin position="36"/>
        <end position="53"/>
    </location>
</feature>
<accession>A0A1I5Q0N7</accession>
<dbReference type="GO" id="GO:0015385">
    <property type="term" value="F:sodium:proton antiporter activity"/>
    <property type="evidence" value="ECO:0007669"/>
    <property type="project" value="TreeGrafter"/>
</dbReference>
<dbReference type="PANTHER" id="PTHR34702:SF1">
    <property type="entry name" value="NA(+)_H(+) ANTIPORTER SUBUNIT F"/>
    <property type="match status" value="1"/>
</dbReference>
<comment type="subcellular location">
    <subcellularLocation>
        <location evidence="1">Cell membrane</location>
        <topology evidence="1">Multi-pass membrane protein</topology>
    </subcellularLocation>
</comment>
<keyword evidence="10" id="KW-1185">Reference proteome</keyword>